<sequence>MNLGDADRVVVTTFDAAGQPTTSSEFVVPLGEDRIGLWTPHSTPWVERLNLSDVVAVQAANTAGRVLRTEPVLEGRAELVCEGVDLEQAHTLTRDKYGLAAAVVGAVDWAWEVGGTRTPPGVVVVHIVG</sequence>
<organism evidence="1 2">
    <name type="scientific">Propioniciclava sinopodophylli</name>
    <dbReference type="NCBI Taxonomy" id="1837344"/>
    <lineage>
        <taxon>Bacteria</taxon>
        <taxon>Bacillati</taxon>
        <taxon>Actinomycetota</taxon>
        <taxon>Actinomycetes</taxon>
        <taxon>Propionibacteriales</taxon>
        <taxon>Propionibacteriaceae</taxon>
        <taxon>Propioniciclava</taxon>
    </lineage>
</organism>
<gene>
    <name evidence="1" type="ORF">ET989_04650</name>
</gene>
<dbReference type="AlphaFoldDB" id="A0A4Q9KF76"/>
<reference evidence="1 2" key="1">
    <citation type="submission" date="2019-01" db="EMBL/GenBank/DDBJ databases">
        <title>Lactibacter flavus gen. nov., sp. nov., a novel bacterium of the family Propionibacteriaceae isolated from raw milk and dairy products.</title>
        <authorList>
            <person name="Huptas C."/>
            <person name="Wenning M."/>
            <person name="Breitenwieser F."/>
            <person name="Doll E."/>
            <person name="Von Neubeck M."/>
            <person name="Busse H.-J."/>
            <person name="Scherer S."/>
        </authorList>
    </citation>
    <scope>NUCLEOTIDE SEQUENCE [LARGE SCALE GENOMIC DNA]</scope>
    <source>
        <strain evidence="1 2">KCTC 33808</strain>
    </source>
</reference>
<accession>A0A4Q9KF76</accession>
<name>A0A4Q9KF76_9ACTN</name>
<comment type="caution">
    <text evidence="1">The sequence shown here is derived from an EMBL/GenBank/DDBJ whole genome shotgun (WGS) entry which is preliminary data.</text>
</comment>
<evidence type="ECO:0000313" key="1">
    <source>
        <dbReference type="EMBL" id="TBT86604.1"/>
    </source>
</evidence>
<dbReference type="EMBL" id="SDMQ01000003">
    <property type="protein sequence ID" value="TBT86604.1"/>
    <property type="molecule type" value="Genomic_DNA"/>
</dbReference>
<dbReference type="Proteomes" id="UP000292373">
    <property type="component" value="Unassembled WGS sequence"/>
</dbReference>
<dbReference type="OrthoDB" id="3728607at2"/>
<proteinExistence type="predicted"/>
<evidence type="ECO:0008006" key="3">
    <source>
        <dbReference type="Google" id="ProtNLM"/>
    </source>
</evidence>
<evidence type="ECO:0000313" key="2">
    <source>
        <dbReference type="Proteomes" id="UP000292373"/>
    </source>
</evidence>
<dbReference type="SUPFAM" id="SSF50475">
    <property type="entry name" value="FMN-binding split barrel"/>
    <property type="match status" value="1"/>
</dbReference>
<dbReference type="RefSeq" id="WP_131167389.1">
    <property type="nucleotide sequence ID" value="NZ_SDMQ01000003.1"/>
</dbReference>
<keyword evidence="2" id="KW-1185">Reference proteome</keyword>
<protein>
    <recommendedName>
        <fullName evidence="3">PPOX class F420-dependent oxidoreductase</fullName>
    </recommendedName>
</protein>